<keyword evidence="3" id="KW-1185">Reference proteome</keyword>
<name>A0A9X3LGU6_9BACL</name>
<dbReference type="AlphaFoldDB" id="A0A9X3LGU6"/>
<dbReference type="RefSeq" id="WP_269926542.1">
    <property type="nucleotide sequence ID" value="NZ_JAMKBJ010000007.1"/>
</dbReference>
<reference evidence="2" key="1">
    <citation type="submission" date="2022-05" db="EMBL/GenBank/DDBJ databases">
        <authorList>
            <person name="Colautti A."/>
            <person name="Iacumin L."/>
        </authorList>
    </citation>
    <scope>NUCLEOTIDE SEQUENCE</scope>
    <source>
        <strain evidence="2">SK 55</strain>
    </source>
</reference>
<organism evidence="2 3">
    <name type="scientific">Paenisporosarcina quisquiliarum</name>
    <dbReference type="NCBI Taxonomy" id="365346"/>
    <lineage>
        <taxon>Bacteria</taxon>
        <taxon>Bacillati</taxon>
        <taxon>Bacillota</taxon>
        <taxon>Bacilli</taxon>
        <taxon>Bacillales</taxon>
        <taxon>Caryophanaceae</taxon>
        <taxon>Paenisporosarcina</taxon>
    </lineage>
</organism>
<gene>
    <name evidence="2" type="ORF">M9R32_09660</name>
</gene>
<dbReference type="InterPro" id="IPR051932">
    <property type="entry name" value="Bact_StressResp_Reg"/>
</dbReference>
<protein>
    <submittedName>
        <fullName evidence="2">STAS domain-containing protein</fullName>
    </submittedName>
</protein>
<dbReference type="EMBL" id="JAMKBJ010000007">
    <property type="protein sequence ID" value="MCZ8537447.1"/>
    <property type="molecule type" value="Genomic_DNA"/>
</dbReference>
<sequence length="155" mass="17819">MSQELELQQLRDKVKYYENIINNMSAPVIPSVVPSTILIPIAGYMFKERFDMIQTKALQYAGNHRETERAIFDFTGVTVEDVASFDYNDLATEIYQLNNSLKLMGIRPIYVGFNPRFVREIVHAGIQVEIETYVSFRAALQRLLKENNQSLHSLG</sequence>
<dbReference type="PANTHER" id="PTHR33745:SF1">
    <property type="entry name" value="RSBT ANTAGONIST PROTEIN RSBS"/>
    <property type="match status" value="1"/>
</dbReference>
<keyword evidence="1" id="KW-0472">Membrane</keyword>
<proteinExistence type="predicted"/>
<keyword evidence="1" id="KW-0812">Transmembrane</keyword>
<keyword evidence="1" id="KW-1133">Transmembrane helix</keyword>
<evidence type="ECO:0000313" key="2">
    <source>
        <dbReference type="EMBL" id="MCZ8537447.1"/>
    </source>
</evidence>
<dbReference type="Proteomes" id="UP001152173">
    <property type="component" value="Unassembled WGS sequence"/>
</dbReference>
<evidence type="ECO:0000256" key="1">
    <source>
        <dbReference type="SAM" id="Phobius"/>
    </source>
</evidence>
<evidence type="ECO:0000313" key="3">
    <source>
        <dbReference type="Proteomes" id="UP001152173"/>
    </source>
</evidence>
<accession>A0A9X3LGU6</accession>
<dbReference type="SUPFAM" id="SSF52091">
    <property type="entry name" value="SpoIIaa-like"/>
    <property type="match status" value="1"/>
</dbReference>
<dbReference type="Gene3D" id="3.30.750.24">
    <property type="entry name" value="STAS domain"/>
    <property type="match status" value="1"/>
</dbReference>
<dbReference type="PANTHER" id="PTHR33745">
    <property type="entry name" value="RSBT ANTAGONIST PROTEIN RSBS-RELATED"/>
    <property type="match status" value="1"/>
</dbReference>
<dbReference type="InterPro" id="IPR036513">
    <property type="entry name" value="STAS_dom_sf"/>
</dbReference>
<dbReference type="CDD" id="cd07041">
    <property type="entry name" value="STAS_RsbR_RsbS_like"/>
    <property type="match status" value="1"/>
</dbReference>
<comment type="caution">
    <text evidence="2">The sequence shown here is derived from an EMBL/GenBank/DDBJ whole genome shotgun (WGS) entry which is preliminary data.</text>
</comment>
<feature type="transmembrane region" description="Helical" evidence="1">
    <location>
        <begin position="20"/>
        <end position="46"/>
    </location>
</feature>